<name>A0A086J3L3_NEMA1</name>
<dbReference type="Gene3D" id="3.90.70.10">
    <property type="entry name" value="Cysteine proteinases"/>
    <property type="match status" value="2"/>
</dbReference>
<dbReference type="GO" id="GO:0005829">
    <property type="term" value="C:cytosol"/>
    <property type="evidence" value="ECO:0007669"/>
    <property type="project" value="TreeGrafter"/>
</dbReference>
<dbReference type="HOGENOM" id="CLU_432838_0_0_1"/>
<accession>A0A086J3L3</accession>
<sequence>MTLQVGYAISRASYTQCKIDSSAEIKNEIILKNGLLDTASDYLVISCEEWDSITSVHSYDKEIPVGKINIKITININEITKEFSVSAGDILFDIIKIVMYTEKMTEDEFRDEFRYEITPDIQLNEKLVRAGTESVSINIFEKNKKNRKSKEDCMPVEFRNVGLTCYMNTALQVLLGVGELSNAIEEMTRDEINEYAQREDTKKGYTREKCGNLLNAYRELIKTVRKKKDCHSKLSEMKRAIGSIDTRYRGCIEEDAGEVFSLILTNFNYLFQKTRHENLIPDLFMYSAESVRVFKEGTEVVNKCVKPLYKSFVLNGSFGSEGGPHSHILVMHKNQLVVTGLCIPAAQTTIQNIKERISNSFHVETERIACIFVSDGRVERVSDDQILVSKRSLLDQPIFYITDEEIENIEFLFISYTATVEGLAFFTSLLSGVKNVFQIPFLVKKKCNIAQFLERELKIKRRDIPNTILDIQQNRESTERHFGSMVIALSNKYWDAAEHIDIIKNRKYDMKDCVHVQCVVSNWETTAVRERTSEDKEDFLFDRVEESTKFRKFSKYFCVQLPIGLGKPFKGDKSERQKLHVEKDGLVLDGVVYSLVGILVHHSFGIGGHYVAFTKRNNTWYHCNDSTITKSSVNEAISTGYPYGILYRRSDSYAC</sequence>
<dbReference type="GeneID" id="77675858"/>
<reference evidence="2 3" key="1">
    <citation type="journal article" date="2014" name="Genome Announc.">
        <title>Genome Sequence of the Microsporidian Species Nematocida sp1 Strain ERTm6 (ATCC PRA-372).</title>
        <authorList>
            <person name="Bakowski M.A."/>
            <person name="Priest M."/>
            <person name="Young S."/>
            <person name="Cuomo C.A."/>
            <person name="Troemel E.R."/>
        </authorList>
    </citation>
    <scope>NUCLEOTIDE SEQUENCE [LARGE SCALE GENOMIC DNA]</scope>
    <source>
        <strain evidence="2 3">ERTm6</strain>
    </source>
</reference>
<evidence type="ECO:0000313" key="2">
    <source>
        <dbReference type="EMBL" id="KFG26731.1"/>
    </source>
</evidence>
<dbReference type="RefSeq" id="XP_052905286.1">
    <property type="nucleotide sequence ID" value="XM_053048526.1"/>
</dbReference>
<gene>
    <name evidence="2" type="ORF">NESG_00885</name>
</gene>
<dbReference type="InterPro" id="IPR038765">
    <property type="entry name" value="Papain-like_cys_pep_sf"/>
</dbReference>
<dbReference type="Proteomes" id="UP000054524">
    <property type="component" value="Unassembled WGS sequence"/>
</dbReference>
<comment type="caution">
    <text evidence="2">The sequence shown here is derived from an EMBL/GenBank/DDBJ whole genome shotgun (WGS) entry which is preliminary data.</text>
</comment>
<evidence type="ECO:0000313" key="3">
    <source>
        <dbReference type="Proteomes" id="UP000054524"/>
    </source>
</evidence>
<dbReference type="GO" id="GO:0016579">
    <property type="term" value="P:protein deubiquitination"/>
    <property type="evidence" value="ECO:0007669"/>
    <property type="project" value="InterPro"/>
</dbReference>
<dbReference type="PANTHER" id="PTHR24006">
    <property type="entry name" value="UBIQUITIN CARBOXYL-TERMINAL HYDROLASE"/>
    <property type="match status" value="1"/>
</dbReference>
<proteinExistence type="predicted"/>
<protein>
    <recommendedName>
        <fullName evidence="1">USP domain-containing protein</fullName>
    </recommendedName>
</protein>
<dbReference type="SUPFAM" id="SSF54001">
    <property type="entry name" value="Cysteine proteinases"/>
    <property type="match status" value="1"/>
</dbReference>
<feature type="domain" description="USP" evidence="1">
    <location>
        <begin position="156"/>
        <end position="650"/>
    </location>
</feature>
<dbReference type="InterPro" id="IPR050164">
    <property type="entry name" value="Peptidase_C19"/>
</dbReference>
<dbReference type="InterPro" id="IPR028889">
    <property type="entry name" value="USP"/>
</dbReference>
<dbReference type="GO" id="GO:0004843">
    <property type="term" value="F:cysteine-type deubiquitinase activity"/>
    <property type="evidence" value="ECO:0007669"/>
    <property type="project" value="InterPro"/>
</dbReference>
<dbReference type="AlphaFoldDB" id="A0A086J3L3"/>
<dbReference type="InterPro" id="IPR001394">
    <property type="entry name" value="Peptidase_C19_UCH"/>
</dbReference>
<keyword evidence="3" id="KW-1185">Reference proteome</keyword>
<dbReference type="GO" id="GO:0005634">
    <property type="term" value="C:nucleus"/>
    <property type="evidence" value="ECO:0007669"/>
    <property type="project" value="TreeGrafter"/>
</dbReference>
<organism evidence="2 3">
    <name type="scientific">Nematocida ausubeli (strain ATCC PRA-371 / ERTm2)</name>
    <name type="common">Nematode killer fungus</name>
    <dbReference type="NCBI Taxonomy" id="1913371"/>
    <lineage>
        <taxon>Eukaryota</taxon>
        <taxon>Fungi</taxon>
        <taxon>Fungi incertae sedis</taxon>
        <taxon>Microsporidia</taxon>
        <taxon>Nematocida</taxon>
    </lineage>
</organism>
<evidence type="ECO:0000259" key="1">
    <source>
        <dbReference type="PROSITE" id="PS50235"/>
    </source>
</evidence>
<dbReference type="Pfam" id="PF00443">
    <property type="entry name" value="UCH"/>
    <property type="match status" value="1"/>
</dbReference>
<dbReference type="PROSITE" id="PS50235">
    <property type="entry name" value="USP_3"/>
    <property type="match status" value="1"/>
</dbReference>
<dbReference type="EMBL" id="AKIJ01000002">
    <property type="protein sequence ID" value="KFG26731.1"/>
    <property type="molecule type" value="Genomic_DNA"/>
</dbReference>